<dbReference type="GeneID" id="110293774"/>
<dbReference type="PANTHER" id="PTHR14224:SF17">
    <property type="entry name" value="PRAME LIKE 14-RELATED"/>
    <property type="match status" value="1"/>
</dbReference>
<dbReference type="Gene3D" id="3.80.10.10">
    <property type="entry name" value="Ribonuclease Inhibitor"/>
    <property type="match status" value="1"/>
</dbReference>
<evidence type="ECO:0000256" key="2">
    <source>
        <dbReference type="ARBA" id="ARBA00022614"/>
    </source>
</evidence>
<organism evidence="4 5">
    <name type="scientific">Mus caroli</name>
    <name type="common">Ryukyu mouse</name>
    <name type="synonym">Ricefield mouse</name>
    <dbReference type="NCBI Taxonomy" id="10089"/>
    <lineage>
        <taxon>Eukaryota</taxon>
        <taxon>Metazoa</taxon>
        <taxon>Chordata</taxon>
        <taxon>Craniata</taxon>
        <taxon>Vertebrata</taxon>
        <taxon>Euteleostomi</taxon>
        <taxon>Mammalia</taxon>
        <taxon>Eutheria</taxon>
        <taxon>Euarchontoglires</taxon>
        <taxon>Glires</taxon>
        <taxon>Rodentia</taxon>
        <taxon>Myomorpha</taxon>
        <taxon>Muroidea</taxon>
        <taxon>Muridae</taxon>
        <taxon>Murinae</taxon>
        <taxon>Mus</taxon>
        <taxon>Mus</taxon>
    </lineage>
</organism>
<evidence type="ECO:0000313" key="4">
    <source>
        <dbReference type="Proteomes" id="UP000515126"/>
    </source>
</evidence>
<dbReference type="GO" id="GO:0008284">
    <property type="term" value="P:positive regulation of cell population proliferation"/>
    <property type="evidence" value="ECO:0007669"/>
    <property type="project" value="InterPro"/>
</dbReference>
<dbReference type="Proteomes" id="UP000515126">
    <property type="component" value="Chromosome 4"/>
</dbReference>
<evidence type="ECO:0000256" key="1">
    <source>
        <dbReference type="ARBA" id="ARBA00009608"/>
    </source>
</evidence>
<dbReference type="GO" id="GO:0045892">
    <property type="term" value="P:negative regulation of DNA-templated transcription"/>
    <property type="evidence" value="ECO:0007669"/>
    <property type="project" value="InterPro"/>
</dbReference>
<dbReference type="InterPro" id="IPR026271">
    <property type="entry name" value="PRAME"/>
</dbReference>
<sequence length="476" mass="55412">MDLEAPPTLLQLAAQCTVRKEVLTISDLQDLPMKLFPPLFKEADIQRKAKMIKLLVEYWPYPRLLVGLLIVKPNLETFQAILEGVGTWLKRKYRPRMGKLQVVDLRNGHHDFWDMQAGREGGDQLVETMPEKQEVEGHSRRQHLRVFSDLSFKSSRHEDKQQTHLLQWAKDREGFLHMCCEKLEIGALEVSKVKKVLKLLQPEFIKELELNTVGNLSKLTKLVPCISKMRNLQKLMLVRIFGRHTYTPLEERNVTKILSLFPKLSYLQHLTIDDVYFLRDHMNELFRCLEAPLLSLTITRCQISQSDLESFAQHWNYGQLKHLCLKGVCLSTLNVKPLKFFLESVADTLQTLELEDCRMEDSNLRILLPALTKCTHLTSINFYDNNISRVVLQDLLHRTANMSQLTMELYPAPLEVYNVWSYYVQVEKFSRLCAELMNTLITVRQPKSVCFGTYSCYDCDTRCIYGNQTTFCECLE</sequence>
<protein>
    <submittedName>
        <fullName evidence="5">Preferentially expressed antigen in melanoma-like protein 7</fullName>
    </submittedName>
</protein>
<dbReference type="FunFam" id="3.80.10.10:FF:000079">
    <property type="entry name" value="PRAME family member 18"/>
    <property type="match status" value="1"/>
</dbReference>
<dbReference type="GO" id="GO:0043066">
    <property type="term" value="P:negative regulation of apoptotic process"/>
    <property type="evidence" value="ECO:0007669"/>
    <property type="project" value="InterPro"/>
</dbReference>
<proteinExistence type="inferred from homology"/>
<accession>A0A6P5PTR3</accession>
<dbReference type="RefSeq" id="XP_021017299.1">
    <property type="nucleotide sequence ID" value="XM_021161640.1"/>
</dbReference>
<dbReference type="GO" id="GO:0005737">
    <property type="term" value="C:cytoplasm"/>
    <property type="evidence" value="ECO:0007669"/>
    <property type="project" value="TreeGrafter"/>
</dbReference>
<keyword evidence="4" id="KW-1185">Reference proteome</keyword>
<gene>
    <name evidence="5" type="primary">LOC110293774</name>
</gene>
<comment type="similarity">
    <text evidence="1">Belongs to the PRAME family.</text>
</comment>
<reference evidence="5" key="1">
    <citation type="submission" date="2025-08" db="UniProtKB">
        <authorList>
            <consortium name="RefSeq"/>
        </authorList>
    </citation>
    <scope>IDENTIFICATION</scope>
</reference>
<dbReference type="GO" id="GO:0045596">
    <property type="term" value="P:negative regulation of cell differentiation"/>
    <property type="evidence" value="ECO:0007669"/>
    <property type="project" value="InterPro"/>
</dbReference>
<dbReference type="InterPro" id="IPR032675">
    <property type="entry name" value="LRR_dom_sf"/>
</dbReference>
<dbReference type="AlphaFoldDB" id="A0A6P5PTR3"/>
<keyword evidence="3" id="KW-0677">Repeat</keyword>
<dbReference type="InterPro" id="IPR050694">
    <property type="entry name" value="LRRC14/PRAME"/>
</dbReference>
<name>A0A6P5PTR3_MUSCR</name>
<dbReference type="SUPFAM" id="SSF52047">
    <property type="entry name" value="RNI-like"/>
    <property type="match status" value="1"/>
</dbReference>
<evidence type="ECO:0000313" key="5">
    <source>
        <dbReference type="RefSeq" id="XP_021017299.1"/>
    </source>
</evidence>
<dbReference type="PIRSF" id="PIRSF038286">
    <property type="entry name" value="PRAME"/>
    <property type="match status" value="1"/>
</dbReference>
<evidence type="ECO:0000256" key="3">
    <source>
        <dbReference type="ARBA" id="ARBA00022737"/>
    </source>
</evidence>
<dbReference type="PANTHER" id="PTHR14224">
    <property type="entry name" value="SIMILAR TO PREFERENTIALLY EXPRESSED ANTIGEN IN MELANOMA-LIKE 3"/>
    <property type="match status" value="1"/>
</dbReference>
<keyword evidence="2" id="KW-0433">Leucine-rich repeat</keyword>
<dbReference type="KEGG" id="mcal:110293774"/>